<feature type="compositionally biased region" description="Acidic residues" evidence="1">
    <location>
        <begin position="80"/>
        <end position="92"/>
    </location>
</feature>
<dbReference type="Gene3D" id="1.10.10.10">
    <property type="entry name" value="Winged helix-like DNA-binding domain superfamily/Winged helix DNA-binding domain"/>
    <property type="match status" value="1"/>
</dbReference>
<comment type="caution">
    <text evidence="2">The sequence shown here is derived from an EMBL/GenBank/DDBJ whole genome shotgun (WGS) entry which is preliminary data.</text>
</comment>
<feature type="region of interest" description="Disordered" evidence="1">
    <location>
        <begin position="80"/>
        <end position="106"/>
    </location>
</feature>
<gene>
    <name evidence="2" type="ORF">J3Q64DRAFT_1729048</name>
</gene>
<dbReference type="InterPro" id="IPR009057">
    <property type="entry name" value="Homeodomain-like_sf"/>
</dbReference>
<evidence type="ECO:0008006" key="4">
    <source>
        <dbReference type="Google" id="ProtNLM"/>
    </source>
</evidence>
<name>A0ABR3B605_PHYBL</name>
<proteinExistence type="predicted"/>
<dbReference type="Proteomes" id="UP001448207">
    <property type="component" value="Unassembled WGS sequence"/>
</dbReference>
<dbReference type="Pfam" id="PF13384">
    <property type="entry name" value="HTH_23"/>
    <property type="match status" value="1"/>
</dbReference>
<evidence type="ECO:0000313" key="2">
    <source>
        <dbReference type="EMBL" id="KAL0090250.1"/>
    </source>
</evidence>
<accession>A0ABR3B605</accession>
<sequence length="144" mass="16203">MSRISHSSRSSDPSEAKRWLIVGAYQAGAPEKQVARIAGLSRTAVRHIILNYQRTGSPSIPKKLSSKVKLKPVVEYDEDGNLIDSDEEEEVEKEQAQRKKNAPIKKSPKILNNITAKKLTEYVLSQAHNEQVRQVRKKGQCNAR</sequence>
<dbReference type="EMBL" id="JBCLYO010000004">
    <property type="protein sequence ID" value="KAL0090250.1"/>
    <property type="molecule type" value="Genomic_DNA"/>
</dbReference>
<dbReference type="SUPFAM" id="SSF46689">
    <property type="entry name" value="Homeodomain-like"/>
    <property type="match status" value="1"/>
</dbReference>
<keyword evidence="3" id="KW-1185">Reference proteome</keyword>
<evidence type="ECO:0000256" key="1">
    <source>
        <dbReference type="SAM" id="MobiDB-lite"/>
    </source>
</evidence>
<protein>
    <recommendedName>
        <fullName evidence="4">Homeodomain-like DNA binding domain-containing transcription factor</fullName>
    </recommendedName>
</protein>
<reference evidence="2 3" key="1">
    <citation type="submission" date="2024-04" db="EMBL/GenBank/DDBJ databases">
        <title>Symmetric and asymmetric DNA N6-adenine methylation regulates different biological responses in Mucorales.</title>
        <authorList>
            <consortium name="Lawrence Berkeley National Laboratory"/>
            <person name="Lax C."/>
            <person name="Mondo S.J."/>
            <person name="Osorio-Concepcion M."/>
            <person name="Muszewska A."/>
            <person name="Corrochano-Luque M."/>
            <person name="Gutierrez G."/>
            <person name="Riley R."/>
            <person name="Lipzen A."/>
            <person name="Guo J."/>
            <person name="Hundley H."/>
            <person name="Amirebrahimi M."/>
            <person name="Ng V."/>
            <person name="Lorenzo-Gutierrez D."/>
            <person name="Binder U."/>
            <person name="Yang J."/>
            <person name="Song Y."/>
            <person name="Canovas D."/>
            <person name="Navarro E."/>
            <person name="Freitag M."/>
            <person name="Gabaldon T."/>
            <person name="Grigoriev I.V."/>
            <person name="Corrochano L.M."/>
            <person name="Nicolas F.E."/>
            <person name="Garre V."/>
        </authorList>
    </citation>
    <scope>NUCLEOTIDE SEQUENCE [LARGE SCALE GENOMIC DNA]</scope>
    <source>
        <strain evidence="2 3">L51</strain>
    </source>
</reference>
<evidence type="ECO:0000313" key="3">
    <source>
        <dbReference type="Proteomes" id="UP001448207"/>
    </source>
</evidence>
<dbReference type="InterPro" id="IPR036388">
    <property type="entry name" value="WH-like_DNA-bd_sf"/>
</dbReference>
<organism evidence="2 3">
    <name type="scientific">Phycomyces blakesleeanus</name>
    <dbReference type="NCBI Taxonomy" id="4837"/>
    <lineage>
        <taxon>Eukaryota</taxon>
        <taxon>Fungi</taxon>
        <taxon>Fungi incertae sedis</taxon>
        <taxon>Mucoromycota</taxon>
        <taxon>Mucoromycotina</taxon>
        <taxon>Mucoromycetes</taxon>
        <taxon>Mucorales</taxon>
        <taxon>Phycomycetaceae</taxon>
        <taxon>Phycomyces</taxon>
    </lineage>
</organism>